<evidence type="ECO:0000313" key="1">
    <source>
        <dbReference type="EMBL" id="GGB37735.1"/>
    </source>
</evidence>
<evidence type="ECO:0000313" key="2">
    <source>
        <dbReference type="Proteomes" id="UP000636793"/>
    </source>
</evidence>
<protein>
    <submittedName>
        <fullName evidence="1">Uncharacterized protein</fullName>
    </submittedName>
</protein>
<proteinExistence type="predicted"/>
<name>A0A916TAC3_9MICO</name>
<sequence>MSERLCHIHRAVGVALRVAVELATGRCGDTFAFGQRQEPTTIRSRSGGDHLCHGVDLGLKSIGYGLVTFGG</sequence>
<accession>A0A916TAC3</accession>
<dbReference type="EMBL" id="BMHI01000004">
    <property type="protein sequence ID" value="GGB37735.1"/>
    <property type="molecule type" value="Genomic_DNA"/>
</dbReference>
<reference evidence="1" key="1">
    <citation type="journal article" date="2014" name="Int. J. Syst. Evol. Microbiol.">
        <title>Complete genome sequence of Corynebacterium casei LMG S-19264T (=DSM 44701T), isolated from a smear-ripened cheese.</title>
        <authorList>
            <consortium name="US DOE Joint Genome Institute (JGI-PGF)"/>
            <person name="Walter F."/>
            <person name="Albersmeier A."/>
            <person name="Kalinowski J."/>
            <person name="Ruckert C."/>
        </authorList>
    </citation>
    <scope>NUCLEOTIDE SEQUENCE</scope>
    <source>
        <strain evidence="1">CGMCC 1.15085</strain>
    </source>
</reference>
<dbReference type="AlphaFoldDB" id="A0A916TAC3"/>
<reference evidence="1" key="2">
    <citation type="submission" date="2020-09" db="EMBL/GenBank/DDBJ databases">
        <authorList>
            <person name="Sun Q."/>
            <person name="Zhou Y."/>
        </authorList>
    </citation>
    <scope>NUCLEOTIDE SEQUENCE</scope>
    <source>
        <strain evidence="1">CGMCC 1.15085</strain>
    </source>
</reference>
<comment type="caution">
    <text evidence="1">The sequence shown here is derived from an EMBL/GenBank/DDBJ whole genome shotgun (WGS) entry which is preliminary data.</text>
</comment>
<gene>
    <name evidence="1" type="ORF">GCM10011492_30620</name>
</gene>
<keyword evidence="2" id="KW-1185">Reference proteome</keyword>
<organism evidence="1 2">
    <name type="scientific">Flexivirga endophytica</name>
    <dbReference type="NCBI Taxonomy" id="1849103"/>
    <lineage>
        <taxon>Bacteria</taxon>
        <taxon>Bacillati</taxon>
        <taxon>Actinomycetota</taxon>
        <taxon>Actinomycetes</taxon>
        <taxon>Micrococcales</taxon>
        <taxon>Dermacoccaceae</taxon>
        <taxon>Flexivirga</taxon>
    </lineage>
</organism>
<dbReference type="Proteomes" id="UP000636793">
    <property type="component" value="Unassembled WGS sequence"/>
</dbReference>